<gene>
    <name evidence="1" type="ORF">BM92_08930</name>
    <name evidence="2" type="ORF">C439_10035</name>
</gene>
<evidence type="ECO:0000313" key="2">
    <source>
        <dbReference type="EMBL" id="EMA02914.1"/>
    </source>
</evidence>
<dbReference type="Proteomes" id="UP000011603">
    <property type="component" value="Unassembled WGS sequence"/>
</dbReference>
<protein>
    <submittedName>
        <fullName evidence="2">Uncharacterized protein</fullName>
    </submittedName>
</protein>
<name>M0J4I2_HALMT</name>
<evidence type="ECO:0000313" key="1">
    <source>
        <dbReference type="EMBL" id="AHZ22760.1"/>
    </source>
</evidence>
<dbReference type="EMBL" id="CP007551">
    <property type="protein sequence ID" value="AHZ22760.1"/>
    <property type="molecule type" value="Genomic_DNA"/>
</dbReference>
<sequence length="81" mass="9736">MRFPANVIECDTVRIDARRIRIRRMLPHERVCAVVLYFEDLSSSSRLDFLFDWVAKSLDTVLNVREHGFQFRERQRIDPLN</sequence>
<evidence type="ECO:0000313" key="4">
    <source>
        <dbReference type="Proteomes" id="UP000027075"/>
    </source>
</evidence>
<organism evidence="2 3">
    <name type="scientific">Haloferax mediterranei (strain ATCC 33500 / DSM 1411 / JCM 8866 / NBRC 14739 / NCIMB 2177 / R-4)</name>
    <name type="common">Halobacterium mediterranei</name>
    <dbReference type="NCBI Taxonomy" id="523841"/>
    <lineage>
        <taxon>Archaea</taxon>
        <taxon>Methanobacteriati</taxon>
        <taxon>Methanobacteriota</taxon>
        <taxon>Stenosarchaea group</taxon>
        <taxon>Halobacteria</taxon>
        <taxon>Halobacteriales</taxon>
        <taxon>Haloferacaceae</taxon>
        <taxon>Haloferax</taxon>
    </lineage>
</organism>
<dbReference type="AlphaFoldDB" id="M0J4I2"/>
<proteinExistence type="predicted"/>
<dbReference type="EMBL" id="AOLO01000007">
    <property type="protein sequence ID" value="EMA02914.1"/>
    <property type="molecule type" value="Genomic_DNA"/>
</dbReference>
<keyword evidence="3" id="KW-1185">Reference proteome</keyword>
<accession>M0J4I2</accession>
<reference evidence="2 3" key="1">
    <citation type="journal article" date="2014" name="PLoS Genet.">
        <title>Phylogenetically driven sequencing of extremely halophilic archaea reveals strategies for static and dynamic osmo-response.</title>
        <authorList>
            <person name="Becker E.A."/>
            <person name="Seitzer P.M."/>
            <person name="Tritt A."/>
            <person name="Larsen D."/>
            <person name="Krusor M."/>
            <person name="Yao A.I."/>
            <person name="Wu D."/>
            <person name="Madern D."/>
            <person name="Eisen J.A."/>
            <person name="Darling A.E."/>
            <person name="Facciotti M.T."/>
        </authorList>
    </citation>
    <scope>NUCLEOTIDE SEQUENCE [LARGE SCALE GENOMIC DNA]</scope>
    <source>
        <strain evidence="2">ATCC 33500</strain>
        <strain evidence="3">ATCC 33500 / DSM 1411 / JCM 8866 / NBRC 14739 / NCIMB 2177 / R-4</strain>
    </source>
</reference>
<reference evidence="1 4" key="2">
    <citation type="submission" date="2014-04" db="EMBL/GenBank/DDBJ databases">
        <title>Transcriptional profiles of Haloferax mediterranei on the basis of nitrogen availability.</title>
        <authorList>
            <person name="Bautista V."/>
        </authorList>
    </citation>
    <scope>NUCLEOTIDE SEQUENCE [LARGE SCALE GENOMIC DNA]</scope>
    <source>
        <strain evidence="1">ATCC 33500</strain>
        <strain evidence="4">ATCC 33500 / DSM 1411 / JCM 8866 / NBRC 14739 / NCIMB 2177 / R-4</strain>
    </source>
</reference>
<evidence type="ECO:0000313" key="3">
    <source>
        <dbReference type="Proteomes" id="UP000011603"/>
    </source>
</evidence>
<dbReference type="Proteomes" id="UP000027075">
    <property type="component" value="Chromosome"/>
</dbReference>